<reference evidence="1" key="1">
    <citation type="journal article" date="2023" name="Plant J.">
        <title>Genome sequences and population genomics provide insights into the demographic history, inbreeding, and mutation load of two 'living fossil' tree species of Dipteronia.</title>
        <authorList>
            <person name="Feng Y."/>
            <person name="Comes H.P."/>
            <person name="Chen J."/>
            <person name="Zhu S."/>
            <person name="Lu R."/>
            <person name="Zhang X."/>
            <person name="Li P."/>
            <person name="Qiu J."/>
            <person name="Olsen K.M."/>
            <person name="Qiu Y."/>
        </authorList>
    </citation>
    <scope>NUCLEOTIDE SEQUENCE</scope>
    <source>
        <strain evidence="1">KIB01</strain>
    </source>
</reference>
<dbReference type="AlphaFoldDB" id="A0AAD9WUI8"/>
<comment type="caution">
    <text evidence="1">The sequence shown here is derived from an EMBL/GenBank/DDBJ whole genome shotgun (WGS) entry which is preliminary data.</text>
</comment>
<evidence type="ECO:0000313" key="2">
    <source>
        <dbReference type="Proteomes" id="UP001280121"/>
    </source>
</evidence>
<proteinExistence type="predicted"/>
<dbReference type="Proteomes" id="UP001280121">
    <property type="component" value="Unassembled WGS sequence"/>
</dbReference>
<protein>
    <submittedName>
        <fullName evidence="1">Uncharacterized protein</fullName>
    </submittedName>
</protein>
<keyword evidence="2" id="KW-1185">Reference proteome</keyword>
<sequence>MYYFTSHLSPLTVGRRLSSQRQAFHVDADYVKVAVTNERGTRAEDEADLHKQ</sequence>
<dbReference type="EMBL" id="JANJYI010000007">
    <property type="protein sequence ID" value="KAK2643038.1"/>
    <property type="molecule type" value="Genomic_DNA"/>
</dbReference>
<organism evidence="1 2">
    <name type="scientific">Dipteronia dyeriana</name>
    <dbReference type="NCBI Taxonomy" id="168575"/>
    <lineage>
        <taxon>Eukaryota</taxon>
        <taxon>Viridiplantae</taxon>
        <taxon>Streptophyta</taxon>
        <taxon>Embryophyta</taxon>
        <taxon>Tracheophyta</taxon>
        <taxon>Spermatophyta</taxon>
        <taxon>Magnoliopsida</taxon>
        <taxon>eudicotyledons</taxon>
        <taxon>Gunneridae</taxon>
        <taxon>Pentapetalae</taxon>
        <taxon>rosids</taxon>
        <taxon>malvids</taxon>
        <taxon>Sapindales</taxon>
        <taxon>Sapindaceae</taxon>
        <taxon>Hippocastanoideae</taxon>
        <taxon>Acereae</taxon>
        <taxon>Dipteronia</taxon>
    </lineage>
</organism>
<gene>
    <name evidence="1" type="ORF">Ddye_024801</name>
</gene>
<evidence type="ECO:0000313" key="1">
    <source>
        <dbReference type="EMBL" id="KAK2643038.1"/>
    </source>
</evidence>
<name>A0AAD9WUI8_9ROSI</name>
<accession>A0AAD9WUI8</accession>